<dbReference type="GO" id="GO:0005886">
    <property type="term" value="C:plasma membrane"/>
    <property type="evidence" value="ECO:0007669"/>
    <property type="project" value="TreeGrafter"/>
</dbReference>
<dbReference type="EMBL" id="HBIZ01015323">
    <property type="protein sequence ID" value="CAE0756858.1"/>
    <property type="molecule type" value="Transcribed_RNA"/>
</dbReference>
<dbReference type="PANTHER" id="PTHR43107">
    <property type="entry name" value="LONG-CHAIN FATTY ACID TRANSPORT PROTEIN"/>
    <property type="match status" value="1"/>
</dbReference>
<protein>
    <recommendedName>
        <fullName evidence="6">AMP-dependent synthetase/ligase domain-containing protein</fullName>
    </recommendedName>
</protein>
<evidence type="ECO:0000256" key="4">
    <source>
        <dbReference type="ARBA" id="ARBA00022840"/>
    </source>
</evidence>
<dbReference type="Gene3D" id="3.30.300.30">
    <property type="match status" value="1"/>
</dbReference>
<dbReference type="GO" id="GO:0005524">
    <property type="term" value="F:ATP binding"/>
    <property type="evidence" value="ECO:0007669"/>
    <property type="project" value="UniProtKB-KW"/>
</dbReference>
<keyword evidence="2" id="KW-0436">Ligase</keyword>
<keyword evidence="3" id="KW-0547">Nucleotide-binding</keyword>
<gene>
    <name evidence="7" type="ORF">PCAR00345_LOCUS9452</name>
</gene>
<comment type="similarity">
    <text evidence="1">Belongs to the ATP-dependent AMP-binding enzyme family.</text>
</comment>
<dbReference type="GO" id="GO:0005324">
    <property type="term" value="F:long-chain fatty acid transmembrane transporter activity"/>
    <property type="evidence" value="ECO:0007669"/>
    <property type="project" value="TreeGrafter"/>
</dbReference>
<proteinExistence type="inferred from homology"/>
<evidence type="ECO:0000256" key="2">
    <source>
        <dbReference type="ARBA" id="ARBA00022598"/>
    </source>
</evidence>
<dbReference type="Gene3D" id="3.40.50.12780">
    <property type="entry name" value="N-terminal domain of ligase-like"/>
    <property type="match status" value="1"/>
</dbReference>
<keyword evidence="4" id="KW-0067">ATP-binding</keyword>
<dbReference type="InterPro" id="IPR045851">
    <property type="entry name" value="AMP-bd_C_sf"/>
</dbReference>
<accession>A0A7S4B7F4</accession>
<keyword evidence="5" id="KW-1133">Transmembrane helix</keyword>
<sequence>MSAVAAMHPLDEELDVLRPTSTAAYLGRLLLLAAALPLVLALIPFVLLLSPLILLVLMFAAAWLAMRHPKLFAGIPRDAKFVFQLIRATRQLNKRLRASRGRFTTADYWAEVVERHASKEALIWKGVAYTYANVDHESNRVAKWALAQGLVAGDTAALLCENRPEHLFCWLGLAKIGVSCSLVSNALRGASLEHALGQCPVRLVLFDGEAVSTLAPLIEKQQRRPPAEGTQRLPFVCIDAHRTPPFATSLKLPPRADAVKPSVRATCKSSDPLLHIFTSGTTGMPKAAKLNHVRFFSAIVLPYMFGLQETDRLYCCLPMCHTAAIGALSICWWLGAPMILASKFSATSFWRECTESRATVIQYIGEICRYLTHTPSSEYDTKHCVRLAFGNGLRPEVWNCFKSRFGIAQIGEVYASTEGNANLANTEGREGAVGFISPLLSPLYPVRLVRLAPNGDLLRGPDGFCVQCTVDEPGELLGLVNQRDASRNFAGYTDRKATAARVAQNVFKRNDAWFRTGDLLRADADGFVYFVDRSGDTFRFKGENVSTAEVSAVIGAVPLVRQCIVYGVQLPNHDGRVGMAAIVLESAKANGKDASADEAHEGGKEHSKGAPASAMLSAVSTALQQQLPSHAHPRFVRLLADAAEVEQTHTFKVKKEAMQAEGCDPRRVPRVYLRNAAKGTYLPLDSDVYDKIVNLSLTLS</sequence>
<dbReference type="GO" id="GO:0004467">
    <property type="term" value="F:long-chain fatty acid-CoA ligase activity"/>
    <property type="evidence" value="ECO:0007669"/>
    <property type="project" value="TreeGrafter"/>
</dbReference>
<dbReference type="GO" id="GO:0005789">
    <property type="term" value="C:endoplasmic reticulum membrane"/>
    <property type="evidence" value="ECO:0007669"/>
    <property type="project" value="TreeGrafter"/>
</dbReference>
<evidence type="ECO:0000256" key="5">
    <source>
        <dbReference type="SAM" id="Phobius"/>
    </source>
</evidence>
<keyword evidence="5" id="KW-0472">Membrane</keyword>
<reference evidence="7" key="1">
    <citation type="submission" date="2021-01" db="EMBL/GenBank/DDBJ databases">
        <authorList>
            <person name="Corre E."/>
            <person name="Pelletier E."/>
            <person name="Niang G."/>
            <person name="Scheremetjew M."/>
            <person name="Finn R."/>
            <person name="Kale V."/>
            <person name="Holt S."/>
            <person name="Cochrane G."/>
            <person name="Meng A."/>
            <person name="Brown T."/>
            <person name="Cohen L."/>
        </authorList>
    </citation>
    <scope>NUCLEOTIDE SEQUENCE</scope>
    <source>
        <strain evidence="7">CCMP645</strain>
    </source>
</reference>
<keyword evidence="5" id="KW-0812">Transmembrane</keyword>
<feature type="domain" description="AMP-dependent synthetase/ligase" evidence="6">
    <location>
        <begin position="111"/>
        <end position="435"/>
    </location>
</feature>
<evidence type="ECO:0000256" key="1">
    <source>
        <dbReference type="ARBA" id="ARBA00006432"/>
    </source>
</evidence>
<dbReference type="Pfam" id="PF00501">
    <property type="entry name" value="AMP-binding"/>
    <property type="match status" value="1"/>
</dbReference>
<dbReference type="GO" id="GO:0044539">
    <property type="term" value="P:long-chain fatty acid import into cell"/>
    <property type="evidence" value="ECO:0007669"/>
    <property type="project" value="TreeGrafter"/>
</dbReference>
<organism evidence="7">
    <name type="scientific">Chrysotila carterae</name>
    <name type="common">Marine alga</name>
    <name type="synonym">Syracosphaera carterae</name>
    <dbReference type="NCBI Taxonomy" id="13221"/>
    <lineage>
        <taxon>Eukaryota</taxon>
        <taxon>Haptista</taxon>
        <taxon>Haptophyta</taxon>
        <taxon>Prymnesiophyceae</taxon>
        <taxon>Isochrysidales</taxon>
        <taxon>Isochrysidaceae</taxon>
        <taxon>Chrysotila</taxon>
    </lineage>
</organism>
<dbReference type="InterPro" id="IPR042099">
    <property type="entry name" value="ANL_N_sf"/>
</dbReference>
<evidence type="ECO:0000313" key="7">
    <source>
        <dbReference type="EMBL" id="CAE0756858.1"/>
    </source>
</evidence>
<dbReference type="PANTHER" id="PTHR43107:SF15">
    <property type="entry name" value="FATTY ACID TRANSPORT PROTEIN 3, ISOFORM A"/>
    <property type="match status" value="1"/>
</dbReference>
<evidence type="ECO:0000259" key="6">
    <source>
        <dbReference type="Pfam" id="PF00501"/>
    </source>
</evidence>
<name>A0A7S4B7F4_CHRCT</name>
<feature type="transmembrane region" description="Helical" evidence="5">
    <location>
        <begin position="29"/>
        <end position="62"/>
    </location>
</feature>
<dbReference type="InterPro" id="IPR000873">
    <property type="entry name" value="AMP-dep_synth/lig_dom"/>
</dbReference>
<evidence type="ECO:0000256" key="3">
    <source>
        <dbReference type="ARBA" id="ARBA00022741"/>
    </source>
</evidence>
<dbReference type="AlphaFoldDB" id="A0A7S4B7F4"/>
<dbReference type="SUPFAM" id="SSF56801">
    <property type="entry name" value="Acetyl-CoA synthetase-like"/>
    <property type="match status" value="1"/>
</dbReference>